<dbReference type="RefSeq" id="WP_123204583.1">
    <property type="nucleotide sequence ID" value="NZ_RBEE01000004.1"/>
</dbReference>
<proteinExistence type="predicted"/>
<dbReference type="OrthoDB" id="1014491at2"/>
<feature type="signal peptide" evidence="1">
    <location>
        <begin position="1"/>
        <end position="19"/>
    </location>
</feature>
<evidence type="ECO:0000256" key="1">
    <source>
        <dbReference type="SAM" id="SignalP"/>
    </source>
</evidence>
<organism evidence="2 3">
    <name type="scientific">Pedobacter jejuensis</name>
    <dbReference type="NCBI Taxonomy" id="1268550"/>
    <lineage>
        <taxon>Bacteria</taxon>
        <taxon>Pseudomonadati</taxon>
        <taxon>Bacteroidota</taxon>
        <taxon>Sphingobacteriia</taxon>
        <taxon>Sphingobacteriales</taxon>
        <taxon>Sphingobacteriaceae</taxon>
        <taxon>Pedobacter</taxon>
    </lineage>
</organism>
<dbReference type="AlphaFoldDB" id="A0A3N0C0Y6"/>
<sequence>MKNISIICILLLFSKSLLAQENKSKPYNLFHPVPKAALREMETDRPGITESPITVDAGHFQYESDLFRLERQQSDEALTNTFLFNQSNLKLGLTNSTALQVVVQSYIYQTEKSGGGTIERAQGFGDITLRIKQNLLGNDNGNFAIAVLPYIKFPTSKVEKENRYEGGLIIPMALKLPNEWKLGIQMEVDRLQNTEDAGLHTELLQSLSIEHDLVKHLSGSAETYYSYDLAHHHWNNFLNAALQLELAKKVKVDGGLNYGIQHDAMKSYFLGLSFRL</sequence>
<keyword evidence="1" id="KW-0732">Signal</keyword>
<gene>
    <name evidence="2" type="ORF">D7004_03380</name>
</gene>
<evidence type="ECO:0000313" key="3">
    <source>
        <dbReference type="Proteomes" id="UP000274046"/>
    </source>
</evidence>
<accession>A0A3N0C0Y6</accession>
<evidence type="ECO:0000313" key="2">
    <source>
        <dbReference type="EMBL" id="RNL55930.1"/>
    </source>
</evidence>
<dbReference type="Pfam" id="PF13557">
    <property type="entry name" value="Phenol_MetA_deg"/>
    <property type="match status" value="1"/>
</dbReference>
<keyword evidence="3" id="KW-1185">Reference proteome</keyword>
<reference evidence="2 3" key="1">
    <citation type="submission" date="2018-10" db="EMBL/GenBank/DDBJ databases">
        <title>Genome sequencing of Pedobacter jejuensis TNB23.</title>
        <authorList>
            <person name="Cho Y.-J."/>
            <person name="Cho A."/>
            <person name="Kim O.-S."/>
        </authorList>
    </citation>
    <scope>NUCLEOTIDE SEQUENCE [LARGE SCALE GENOMIC DNA]</scope>
    <source>
        <strain evidence="2 3">TNB23</strain>
    </source>
</reference>
<feature type="chain" id="PRO_5018265311" evidence="1">
    <location>
        <begin position="20"/>
        <end position="276"/>
    </location>
</feature>
<dbReference type="EMBL" id="RBEE01000004">
    <property type="protein sequence ID" value="RNL55930.1"/>
    <property type="molecule type" value="Genomic_DNA"/>
</dbReference>
<comment type="caution">
    <text evidence="2">The sequence shown here is derived from an EMBL/GenBank/DDBJ whole genome shotgun (WGS) entry which is preliminary data.</text>
</comment>
<protein>
    <submittedName>
        <fullName evidence="2">Transporter</fullName>
    </submittedName>
</protein>
<name>A0A3N0C0Y6_9SPHI</name>
<dbReference type="Proteomes" id="UP000274046">
    <property type="component" value="Unassembled WGS sequence"/>
</dbReference>
<dbReference type="InterPro" id="IPR025737">
    <property type="entry name" value="FApF"/>
</dbReference>